<dbReference type="Gene3D" id="1.10.150.340">
    <property type="entry name" value="Pyrimidine 5'-nucleotidase (UMPH-1), N-terminal domain"/>
    <property type="match status" value="1"/>
</dbReference>
<dbReference type="PANTHER" id="PTHR13045:SF0">
    <property type="entry name" value="7-METHYLGUANOSINE PHOSPHATE-SPECIFIC 5'-NUCLEOTIDASE"/>
    <property type="match status" value="1"/>
</dbReference>
<dbReference type="OrthoDB" id="10014216at2759"/>
<dbReference type="GO" id="GO:0000166">
    <property type="term" value="F:nucleotide binding"/>
    <property type="evidence" value="ECO:0007669"/>
    <property type="project" value="UniProtKB-KW"/>
</dbReference>
<evidence type="ECO:0000313" key="10">
    <source>
        <dbReference type="Proteomes" id="UP000789759"/>
    </source>
</evidence>
<dbReference type="SFLD" id="SFLDG01128">
    <property type="entry name" value="C1.4:_5'-Nucleotidase_Like"/>
    <property type="match status" value="1"/>
</dbReference>
<reference evidence="9" key="1">
    <citation type="submission" date="2021-06" db="EMBL/GenBank/DDBJ databases">
        <authorList>
            <person name="Kallberg Y."/>
            <person name="Tangrot J."/>
            <person name="Rosling A."/>
        </authorList>
    </citation>
    <scope>NUCLEOTIDE SEQUENCE</scope>
    <source>
        <strain evidence="9">FL966</strain>
    </source>
</reference>
<evidence type="ECO:0000256" key="8">
    <source>
        <dbReference type="ARBA" id="ARBA00023080"/>
    </source>
</evidence>
<name>A0A9N9H254_9GLOM</name>
<dbReference type="FunFam" id="1.10.150.340:FF:000001">
    <property type="entry name" value="Cytosolic 5-nucleotidase 3-like"/>
    <property type="match status" value="1"/>
</dbReference>
<comment type="caution">
    <text evidence="9">The sequence shown here is derived from an EMBL/GenBank/DDBJ whole genome shotgun (WGS) entry which is preliminary data.</text>
</comment>
<evidence type="ECO:0000256" key="2">
    <source>
        <dbReference type="ARBA" id="ARBA00008389"/>
    </source>
</evidence>
<dbReference type="EMBL" id="CAJVQA010007074">
    <property type="protein sequence ID" value="CAG8651139.1"/>
    <property type="molecule type" value="Genomic_DNA"/>
</dbReference>
<dbReference type="GO" id="GO:0005737">
    <property type="term" value="C:cytoplasm"/>
    <property type="evidence" value="ECO:0007669"/>
    <property type="project" value="InterPro"/>
</dbReference>
<sequence length="298" mass="34095">MSSQKVQHLIDVIKKNCKLKNVDATRRKIEKIVKDGLGNLQVVCDFDCTMTRYFTLNRERNPGSHKILSSSSRLTEEFKKETEKLCEIYYPIEMDKILTKEEKTPFMIEWWEKAHELLIGQHINKDDVKGMVAETPVEMRPGLDMLIKTCKDNDIPFLIFSAGIANVIEQVLVTKNLYYPDNMHIVSNQMGFNPETGICDHFEIPLIHIFNKSEIMIKNSSYHTAIENRGNVILLGDSVGDIHMSDGIQHETCLTIGFLNHMVEDLINTYLETFDIVVVDDGPMDIVNNILDVCSKNS</sequence>
<dbReference type="SUPFAM" id="SSF56784">
    <property type="entry name" value="HAD-like"/>
    <property type="match status" value="1"/>
</dbReference>
<evidence type="ECO:0000256" key="6">
    <source>
        <dbReference type="ARBA" id="ARBA00022801"/>
    </source>
</evidence>
<dbReference type="NCBIfam" id="TIGR01544">
    <property type="entry name" value="HAD-SF-IE"/>
    <property type="match status" value="1"/>
</dbReference>
<dbReference type="GO" id="GO:0009117">
    <property type="term" value="P:nucleotide metabolic process"/>
    <property type="evidence" value="ECO:0007669"/>
    <property type="project" value="UniProtKB-KW"/>
</dbReference>
<dbReference type="InterPro" id="IPR006434">
    <property type="entry name" value="Pyrimidine_nucleotidase_eu"/>
</dbReference>
<evidence type="ECO:0000313" key="9">
    <source>
        <dbReference type="EMBL" id="CAG8651139.1"/>
    </source>
</evidence>
<organism evidence="9 10">
    <name type="scientific">Cetraspora pellucida</name>
    <dbReference type="NCBI Taxonomy" id="1433469"/>
    <lineage>
        <taxon>Eukaryota</taxon>
        <taxon>Fungi</taxon>
        <taxon>Fungi incertae sedis</taxon>
        <taxon>Mucoromycota</taxon>
        <taxon>Glomeromycotina</taxon>
        <taxon>Glomeromycetes</taxon>
        <taxon>Diversisporales</taxon>
        <taxon>Gigasporaceae</taxon>
        <taxon>Cetraspora</taxon>
    </lineage>
</organism>
<comment type="catalytic activity">
    <reaction evidence="1">
        <text>a ribonucleoside 5'-phosphate + H2O = a ribonucleoside + phosphate</text>
        <dbReference type="Rhea" id="RHEA:12484"/>
        <dbReference type="ChEBI" id="CHEBI:15377"/>
        <dbReference type="ChEBI" id="CHEBI:18254"/>
        <dbReference type="ChEBI" id="CHEBI:43474"/>
        <dbReference type="ChEBI" id="CHEBI:58043"/>
        <dbReference type="EC" id="3.1.3.5"/>
    </reaction>
</comment>
<comment type="similarity">
    <text evidence="2">Belongs to the pyrimidine 5'-nucleotidase family.</text>
</comment>
<evidence type="ECO:0000256" key="4">
    <source>
        <dbReference type="ARBA" id="ARBA00022723"/>
    </source>
</evidence>
<keyword evidence="10" id="KW-1185">Reference proteome</keyword>
<keyword evidence="4" id="KW-0479">Metal-binding</keyword>
<dbReference type="PANTHER" id="PTHR13045">
    <property type="entry name" value="5'-NUCLEOTIDASE"/>
    <property type="match status" value="1"/>
</dbReference>
<protein>
    <recommendedName>
        <fullName evidence="3">5'-nucleotidase</fullName>
        <ecNumber evidence="3">3.1.3.5</ecNumber>
    </recommendedName>
</protein>
<dbReference type="SFLD" id="SFLDS00003">
    <property type="entry name" value="Haloacid_Dehalogenase"/>
    <property type="match status" value="1"/>
</dbReference>
<dbReference type="Gene3D" id="3.40.50.1000">
    <property type="entry name" value="HAD superfamily/HAD-like"/>
    <property type="match status" value="1"/>
</dbReference>
<gene>
    <name evidence="9" type="ORF">CPELLU_LOCUS9341</name>
</gene>
<evidence type="ECO:0000256" key="5">
    <source>
        <dbReference type="ARBA" id="ARBA00022741"/>
    </source>
</evidence>
<dbReference type="GO" id="GO:0008253">
    <property type="term" value="F:5'-nucleotidase activity"/>
    <property type="evidence" value="ECO:0007669"/>
    <property type="project" value="UniProtKB-EC"/>
</dbReference>
<keyword evidence="7" id="KW-0460">Magnesium</keyword>
<dbReference type="AlphaFoldDB" id="A0A9N9H254"/>
<dbReference type="InterPro" id="IPR023214">
    <property type="entry name" value="HAD_sf"/>
</dbReference>
<keyword evidence="8" id="KW-0546">Nucleotide metabolism</keyword>
<evidence type="ECO:0000256" key="7">
    <source>
        <dbReference type="ARBA" id="ARBA00022842"/>
    </source>
</evidence>
<dbReference type="EC" id="3.1.3.5" evidence="3"/>
<dbReference type="InterPro" id="IPR036412">
    <property type="entry name" value="HAD-like_sf"/>
</dbReference>
<evidence type="ECO:0000256" key="3">
    <source>
        <dbReference type="ARBA" id="ARBA00012643"/>
    </source>
</evidence>
<evidence type="ECO:0000256" key="1">
    <source>
        <dbReference type="ARBA" id="ARBA00000815"/>
    </source>
</evidence>
<dbReference type="Pfam" id="PF05822">
    <property type="entry name" value="UMPH-1"/>
    <property type="match status" value="1"/>
</dbReference>
<keyword evidence="6" id="KW-0378">Hydrolase</keyword>
<keyword evidence="5" id="KW-0547">Nucleotide-binding</keyword>
<dbReference type="Proteomes" id="UP000789759">
    <property type="component" value="Unassembled WGS sequence"/>
</dbReference>
<accession>A0A9N9H254</accession>
<dbReference type="GO" id="GO:0000287">
    <property type="term" value="F:magnesium ion binding"/>
    <property type="evidence" value="ECO:0007669"/>
    <property type="project" value="InterPro"/>
</dbReference>
<proteinExistence type="inferred from homology"/>